<keyword evidence="7" id="KW-1185">Reference proteome</keyword>
<dbReference type="SUPFAM" id="SSF53850">
    <property type="entry name" value="Periplasmic binding protein-like II"/>
    <property type="match status" value="1"/>
</dbReference>
<evidence type="ECO:0000256" key="3">
    <source>
        <dbReference type="ARBA" id="ARBA00023125"/>
    </source>
</evidence>
<dbReference type="CDD" id="cd08419">
    <property type="entry name" value="PBP2_CbbR_RubisCO_like"/>
    <property type="match status" value="1"/>
</dbReference>
<keyword evidence="4" id="KW-0804">Transcription</keyword>
<dbReference type="Pfam" id="PF00126">
    <property type="entry name" value="HTH_1"/>
    <property type="match status" value="1"/>
</dbReference>
<dbReference type="Proteomes" id="UP001251857">
    <property type="component" value="Unassembled WGS sequence"/>
</dbReference>
<evidence type="ECO:0000256" key="2">
    <source>
        <dbReference type="ARBA" id="ARBA00023015"/>
    </source>
</evidence>
<keyword evidence="2" id="KW-0805">Transcription regulation</keyword>
<dbReference type="SUPFAM" id="SSF46785">
    <property type="entry name" value="Winged helix' DNA-binding domain"/>
    <property type="match status" value="1"/>
</dbReference>
<evidence type="ECO:0000256" key="1">
    <source>
        <dbReference type="ARBA" id="ARBA00009437"/>
    </source>
</evidence>
<dbReference type="InterPro" id="IPR036390">
    <property type="entry name" value="WH_DNA-bd_sf"/>
</dbReference>
<dbReference type="InterPro" id="IPR036388">
    <property type="entry name" value="WH-like_DNA-bd_sf"/>
</dbReference>
<sequence>MHLTLRQLQVFAAVAEHASFSKAAAELHLTQPAVSIQVKHLEESIGLPLFERIGKKLFLTEAGSELRYYSQSIAQQLDDAREVFAQLKDASRGHLRVAVATTANSFASHLLAAFSRLYPNAVLSLDVTNRTSLIRQLRNNETDMVIMGKPPAELELVGEPFMDNPLVVIAAPGHPLATGDRRLRLNAITDERFVMRETGSGTRAAMQRFLTEHGLEITIGMEMTSNEALKQAVAAGLGLGVTSRHTLQPELQAGQLVVLDVAHFPIVRQWFVVHRQGKRLSPIAQAFRQFVIAEAGNVWPAVAAGG</sequence>
<comment type="caution">
    <text evidence="6">The sequence shown here is derived from an EMBL/GenBank/DDBJ whole genome shotgun (WGS) entry which is preliminary data.</text>
</comment>
<dbReference type="PRINTS" id="PR00039">
    <property type="entry name" value="HTHLYSR"/>
</dbReference>
<dbReference type="PANTHER" id="PTHR30126">
    <property type="entry name" value="HTH-TYPE TRANSCRIPTIONAL REGULATOR"/>
    <property type="match status" value="1"/>
</dbReference>
<evidence type="ECO:0000256" key="4">
    <source>
        <dbReference type="ARBA" id="ARBA00023163"/>
    </source>
</evidence>
<dbReference type="InterPro" id="IPR005119">
    <property type="entry name" value="LysR_subst-bd"/>
</dbReference>
<dbReference type="Gene3D" id="1.10.10.10">
    <property type="entry name" value="Winged helix-like DNA-binding domain superfamily/Winged helix DNA-binding domain"/>
    <property type="match status" value="1"/>
</dbReference>
<organism evidence="6 7">
    <name type="scientific">Spectribacter hydrogenoxidans</name>
    <dbReference type="NCBI Taxonomy" id="3075608"/>
    <lineage>
        <taxon>Bacteria</taxon>
        <taxon>Pseudomonadati</taxon>
        <taxon>Pseudomonadota</taxon>
        <taxon>Gammaproteobacteria</taxon>
        <taxon>Salinisphaerales</taxon>
        <taxon>Salinisphaeraceae</taxon>
        <taxon>Spectribacter</taxon>
    </lineage>
</organism>
<dbReference type="RefSeq" id="WP_311651426.1">
    <property type="nucleotide sequence ID" value="NZ_JAVRIB010000002.1"/>
</dbReference>
<reference evidence="6 7" key="1">
    <citation type="submission" date="2023-09" db="EMBL/GenBank/DDBJ databases">
        <authorList>
            <person name="Rey-Velasco X."/>
        </authorList>
    </citation>
    <scope>NUCLEOTIDE SEQUENCE [LARGE SCALE GENOMIC DNA]</scope>
    <source>
        <strain evidence="6 7">W335</strain>
    </source>
</reference>
<dbReference type="PROSITE" id="PS50931">
    <property type="entry name" value="HTH_LYSR"/>
    <property type="match status" value="1"/>
</dbReference>
<protein>
    <submittedName>
        <fullName evidence="6">LysR family transcriptional regulator</fullName>
    </submittedName>
</protein>
<dbReference type="PANTHER" id="PTHR30126:SF5">
    <property type="entry name" value="HTH-TYPE TRANSCRIPTIONAL ACTIVATOR CMPR"/>
    <property type="match status" value="1"/>
</dbReference>
<feature type="domain" description="HTH lysR-type" evidence="5">
    <location>
        <begin position="3"/>
        <end position="60"/>
    </location>
</feature>
<accession>A0ABU3BWN4</accession>
<evidence type="ECO:0000313" key="6">
    <source>
        <dbReference type="EMBL" id="MDT0633708.1"/>
    </source>
</evidence>
<gene>
    <name evidence="6" type="ORF">RM532_01915</name>
</gene>
<dbReference type="EMBL" id="JAVRIB010000002">
    <property type="protein sequence ID" value="MDT0633708.1"/>
    <property type="molecule type" value="Genomic_DNA"/>
</dbReference>
<dbReference type="Gene3D" id="3.40.190.290">
    <property type="match status" value="1"/>
</dbReference>
<keyword evidence="3" id="KW-0238">DNA-binding</keyword>
<evidence type="ECO:0000313" key="7">
    <source>
        <dbReference type="Proteomes" id="UP001251857"/>
    </source>
</evidence>
<comment type="similarity">
    <text evidence="1">Belongs to the LysR transcriptional regulatory family.</text>
</comment>
<evidence type="ECO:0000259" key="5">
    <source>
        <dbReference type="PROSITE" id="PS50931"/>
    </source>
</evidence>
<dbReference type="Pfam" id="PF03466">
    <property type="entry name" value="LysR_substrate"/>
    <property type="match status" value="1"/>
</dbReference>
<name>A0ABU3BWN4_9GAMM</name>
<proteinExistence type="inferred from homology"/>
<dbReference type="InterPro" id="IPR000847">
    <property type="entry name" value="LysR_HTH_N"/>
</dbReference>